<comment type="function">
    <text evidence="1">Could be a virulence factor.</text>
</comment>
<keyword evidence="10 16" id="KW-1133">Transmembrane helix</keyword>
<dbReference type="InterPro" id="IPR025202">
    <property type="entry name" value="PLD-like_dom"/>
</dbReference>
<dbReference type="OrthoDB" id="9762009at2"/>
<feature type="transmembrane region" description="Helical" evidence="16">
    <location>
        <begin position="40"/>
        <end position="59"/>
    </location>
</feature>
<keyword evidence="6" id="KW-0964">Secreted</keyword>
<protein>
    <recommendedName>
        <fullName evidence="15">Cardiolipin synthase</fullName>
        <ecNumber evidence="15">2.7.8.-</ecNumber>
    </recommendedName>
</protein>
<keyword evidence="12 16" id="KW-0472">Membrane</keyword>
<evidence type="ECO:0000256" key="16">
    <source>
        <dbReference type="SAM" id="Phobius"/>
    </source>
</evidence>
<evidence type="ECO:0000256" key="11">
    <source>
        <dbReference type="ARBA" id="ARBA00023098"/>
    </source>
</evidence>
<dbReference type="AlphaFoldDB" id="A0A074U5H5"/>
<dbReference type="SMART" id="SM00155">
    <property type="entry name" value="PLDc"/>
    <property type="match status" value="2"/>
</dbReference>
<dbReference type="InterPro" id="IPR001736">
    <property type="entry name" value="PLipase_D/transphosphatidylase"/>
</dbReference>
<dbReference type="eggNOG" id="COG1502">
    <property type="taxonomic scope" value="Bacteria"/>
</dbReference>
<evidence type="ECO:0000256" key="10">
    <source>
        <dbReference type="ARBA" id="ARBA00022989"/>
    </source>
</evidence>
<dbReference type="PANTHER" id="PTHR21248">
    <property type="entry name" value="CARDIOLIPIN SYNTHASE"/>
    <property type="match status" value="1"/>
</dbReference>
<proteinExistence type="predicted"/>
<keyword evidence="8 16" id="KW-0812">Transmembrane</keyword>
<evidence type="ECO:0000256" key="7">
    <source>
        <dbReference type="ARBA" id="ARBA00022679"/>
    </source>
</evidence>
<evidence type="ECO:0000256" key="4">
    <source>
        <dbReference type="ARBA" id="ARBA00022475"/>
    </source>
</evidence>
<keyword evidence="19" id="KW-1185">Reference proteome</keyword>
<keyword evidence="5" id="KW-0444">Lipid biosynthesis</keyword>
<name>A0A074U5H5_9RHOB</name>
<dbReference type="SUPFAM" id="SSF56024">
    <property type="entry name" value="Phospholipase D/nuclease"/>
    <property type="match status" value="2"/>
</dbReference>
<evidence type="ECO:0000256" key="8">
    <source>
        <dbReference type="ARBA" id="ARBA00022692"/>
    </source>
</evidence>
<dbReference type="PANTHER" id="PTHR21248:SF22">
    <property type="entry name" value="PHOSPHOLIPASE D"/>
    <property type="match status" value="1"/>
</dbReference>
<dbReference type="STRING" id="1185766.SAMN05216224_102758"/>
<accession>A0A074U5H5</accession>
<feature type="domain" description="PLD phosphodiesterase" evidence="17">
    <location>
        <begin position="216"/>
        <end position="243"/>
    </location>
</feature>
<evidence type="ECO:0000256" key="13">
    <source>
        <dbReference type="ARBA" id="ARBA00023209"/>
    </source>
</evidence>
<sequence length="476" mass="51762">MIEEVQTTFNLAVAFHFAVQIAATIRVLTRPDKQPTIRAVWLVLIFSVPVAGVALYLLVGETRLNQRIARDQRRTSKALPPPAQGVAPPLPAATLHPAFARAAAVNGYAVTRAGPTRLLVPAEAQIDALIEDIAQAQSAVHLISYIWLDDAVGHALACALIEAAQRGVQVRVLVDGLGAREFLNGPDRQAMRDAGVEICVAFPFRWPLFKLASSRIDLRNHRKLAVIDARISYIGSRNIAAPEFHTKARYAPWTDIMLRLEGPIVAQHAHVFASDWMTHSGTMLALDPAPEQADGSPAISFATGPMLDTRGVPDVFGAVIGAARHSLTISTPYFVPGEGLDYALRAAALRGVRVRLIVPRVNDSRFVAFASRSHYSALLAAGVEIYEHVPGILHAKTLQVDDLAVILGSANLDRRSFELNYEACVLIEDAQLAADLAQAQDHWITQSYRVDADAVANWSLSRRLLNNLISILTPVL</sequence>
<feature type="transmembrane region" description="Helical" evidence="16">
    <location>
        <begin position="6"/>
        <end position="28"/>
    </location>
</feature>
<dbReference type="GO" id="GO:0008808">
    <property type="term" value="F:cardiolipin synthase activity"/>
    <property type="evidence" value="ECO:0007669"/>
    <property type="project" value="UniProtKB-UniRule"/>
</dbReference>
<gene>
    <name evidence="18" type="ORF">DL1_20555</name>
</gene>
<feature type="domain" description="PLD phosphodiesterase" evidence="17">
    <location>
        <begin position="389"/>
        <end position="416"/>
    </location>
</feature>
<evidence type="ECO:0000256" key="1">
    <source>
        <dbReference type="ARBA" id="ARBA00003145"/>
    </source>
</evidence>
<evidence type="ECO:0000256" key="2">
    <source>
        <dbReference type="ARBA" id="ARBA00004613"/>
    </source>
</evidence>
<evidence type="ECO:0000259" key="17">
    <source>
        <dbReference type="PROSITE" id="PS50035"/>
    </source>
</evidence>
<comment type="subcellular location">
    <subcellularLocation>
        <location evidence="3">Cell membrane</location>
        <topology evidence="3">Multi-pass membrane protein</topology>
    </subcellularLocation>
    <subcellularLocation>
        <location evidence="2">Secreted</location>
    </subcellularLocation>
</comment>
<keyword evidence="4" id="KW-1003">Cell membrane</keyword>
<dbReference type="InterPro" id="IPR022924">
    <property type="entry name" value="Cardiolipin_synthase"/>
</dbReference>
<dbReference type="NCBIfam" id="TIGR04265">
    <property type="entry name" value="bac_cardiolipin"/>
    <property type="match status" value="1"/>
</dbReference>
<comment type="caution">
    <text evidence="18">The sequence shown here is derived from an EMBL/GenBank/DDBJ whole genome shotgun (WGS) entry which is preliminary data.</text>
</comment>
<keyword evidence="7" id="KW-0808">Transferase</keyword>
<dbReference type="Gene3D" id="3.30.870.10">
    <property type="entry name" value="Endonuclease Chain A"/>
    <property type="match status" value="2"/>
</dbReference>
<dbReference type="RefSeq" id="WP_038065249.1">
    <property type="nucleotide sequence ID" value="NZ_FOVB01000002.1"/>
</dbReference>
<evidence type="ECO:0000256" key="6">
    <source>
        <dbReference type="ARBA" id="ARBA00022525"/>
    </source>
</evidence>
<evidence type="ECO:0000256" key="15">
    <source>
        <dbReference type="NCBIfam" id="TIGR04265"/>
    </source>
</evidence>
<dbReference type="Pfam" id="PF13396">
    <property type="entry name" value="PLDc_N"/>
    <property type="match status" value="1"/>
</dbReference>
<reference evidence="18 19" key="1">
    <citation type="submission" date="2014-03" db="EMBL/GenBank/DDBJ databases">
        <title>The draft genome sequence of Thioclava dalianensis DLFJ1-1.</title>
        <authorList>
            <person name="Lai Q."/>
            <person name="Shao Z."/>
        </authorList>
    </citation>
    <scope>NUCLEOTIDE SEQUENCE [LARGE SCALE GENOMIC DNA]</scope>
    <source>
        <strain evidence="18 19">DLFJ1-1</strain>
    </source>
</reference>
<keyword evidence="14" id="KW-1208">Phospholipid metabolism</keyword>
<keyword evidence="11" id="KW-0443">Lipid metabolism</keyword>
<organism evidence="18 19">
    <name type="scientific">Thioclava dalianensis</name>
    <dbReference type="NCBI Taxonomy" id="1185766"/>
    <lineage>
        <taxon>Bacteria</taxon>
        <taxon>Pseudomonadati</taxon>
        <taxon>Pseudomonadota</taxon>
        <taxon>Alphaproteobacteria</taxon>
        <taxon>Rhodobacterales</taxon>
        <taxon>Paracoccaceae</taxon>
        <taxon>Thioclava</taxon>
    </lineage>
</organism>
<evidence type="ECO:0000256" key="3">
    <source>
        <dbReference type="ARBA" id="ARBA00004651"/>
    </source>
</evidence>
<evidence type="ECO:0000313" key="19">
    <source>
        <dbReference type="Proteomes" id="UP000027725"/>
    </source>
</evidence>
<keyword evidence="9" id="KW-0677">Repeat</keyword>
<evidence type="ECO:0000256" key="12">
    <source>
        <dbReference type="ARBA" id="ARBA00023136"/>
    </source>
</evidence>
<dbReference type="InterPro" id="IPR027379">
    <property type="entry name" value="CLS_N"/>
</dbReference>
<dbReference type="GO" id="GO:0005576">
    <property type="term" value="C:extracellular region"/>
    <property type="evidence" value="ECO:0007669"/>
    <property type="project" value="UniProtKB-SubCell"/>
</dbReference>
<dbReference type="Proteomes" id="UP000027725">
    <property type="component" value="Unassembled WGS sequence"/>
</dbReference>
<dbReference type="PROSITE" id="PS50035">
    <property type="entry name" value="PLD"/>
    <property type="match status" value="2"/>
</dbReference>
<dbReference type="GO" id="GO:0032049">
    <property type="term" value="P:cardiolipin biosynthetic process"/>
    <property type="evidence" value="ECO:0007669"/>
    <property type="project" value="UniProtKB-UniRule"/>
</dbReference>
<evidence type="ECO:0000256" key="9">
    <source>
        <dbReference type="ARBA" id="ARBA00022737"/>
    </source>
</evidence>
<dbReference type="Pfam" id="PF13091">
    <property type="entry name" value="PLDc_2"/>
    <property type="match status" value="2"/>
</dbReference>
<evidence type="ECO:0000256" key="14">
    <source>
        <dbReference type="ARBA" id="ARBA00023264"/>
    </source>
</evidence>
<dbReference type="EC" id="2.7.8.-" evidence="15"/>
<dbReference type="GO" id="GO:0005886">
    <property type="term" value="C:plasma membrane"/>
    <property type="evidence" value="ECO:0007669"/>
    <property type="project" value="UniProtKB-SubCell"/>
</dbReference>
<evidence type="ECO:0000256" key="5">
    <source>
        <dbReference type="ARBA" id="ARBA00022516"/>
    </source>
</evidence>
<evidence type="ECO:0000313" key="18">
    <source>
        <dbReference type="EMBL" id="KEP69887.1"/>
    </source>
</evidence>
<dbReference type="EMBL" id="JHEH01000009">
    <property type="protein sequence ID" value="KEP69887.1"/>
    <property type="molecule type" value="Genomic_DNA"/>
</dbReference>
<keyword evidence="13" id="KW-0594">Phospholipid biosynthesis</keyword>